<keyword evidence="1" id="KW-0812">Transmembrane</keyword>
<dbReference type="AlphaFoldDB" id="A0A7W3T7H2"/>
<keyword evidence="1" id="KW-0472">Membrane</keyword>
<accession>A0A7W3T7H2</accession>
<evidence type="ECO:0008006" key="5">
    <source>
        <dbReference type="Google" id="ProtNLM"/>
    </source>
</evidence>
<keyword evidence="2" id="KW-0732">Signal</keyword>
<evidence type="ECO:0000256" key="2">
    <source>
        <dbReference type="SAM" id="SignalP"/>
    </source>
</evidence>
<evidence type="ECO:0000313" key="4">
    <source>
        <dbReference type="Proteomes" id="UP000530234"/>
    </source>
</evidence>
<evidence type="ECO:0000256" key="1">
    <source>
        <dbReference type="SAM" id="Phobius"/>
    </source>
</evidence>
<feature type="transmembrane region" description="Helical" evidence="1">
    <location>
        <begin position="48"/>
        <end position="68"/>
    </location>
</feature>
<name>A0A7W3T7H2_9ACTN</name>
<feature type="signal peptide" evidence="2">
    <location>
        <begin position="1"/>
        <end position="29"/>
    </location>
</feature>
<dbReference type="Proteomes" id="UP000530234">
    <property type="component" value="Unassembled WGS sequence"/>
</dbReference>
<gene>
    <name evidence="3" type="ORF">FOE67_23370</name>
</gene>
<dbReference type="EMBL" id="VKHS01000887">
    <property type="protein sequence ID" value="MBB0232353.1"/>
    <property type="molecule type" value="Genomic_DNA"/>
</dbReference>
<organism evidence="3 4">
    <name type="scientific">Streptomyces calidiresistens</name>
    <dbReference type="NCBI Taxonomy" id="1485586"/>
    <lineage>
        <taxon>Bacteria</taxon>
        <taxon>Bacillati</taxon>
        <taxon>Actinomycetota</taxon>
        <taxon>Actinomycetes</taxon>
        <taxon>Kitasatosporales</taxon>
        <taxon>Streptomycetaceae</taxon>
        <taxon>Streptomyces</taxon>
    </lineage>
</organism>
<feature type="chain" id="PRO_5031402151" description="Secreted protein" evidence="2">
    <location>
        <begin position="30"/>
        <end position="85"/>
    </location>
</feature>
<keyword evidence="1" id="KW-1133">Transmembrane helix</keyword>
<reference evidence="4" key="1">
    <citation type="submission" date="2019-10" db="EMBL/GenBank/DDBJ databases">
        <title>Streptomyces sp. nov., a novel actinobacterium isolated from alkaline environment.</title>
        <authorList>
            <person name="Golinska P."/>
        </authorList>
    </citation>
    <scope>NUCLEOTIDE SEQUENCE [LARGE SCALE GENOMIC DNA]</scope>
    <source>
        <strain evidence="4">DSM 42108</strain>
    </source>
</reference>
<proteinExistence type="predicted"/>
<evidence type="ECO:0000313" key="3">
    <source>
        <dbReference type="EMBL" id="MBB0232353.1"/>
    </source>
</evidence>
<comment type="caution">
    <text evidence="3">The sequence shown here is derived from an EMBL/GenBank/DDBJ whole genome shotgun (WGS) entry which is preliminary data.</text>
</comment>
<sequence>MNKKRAARAGAVTLGSVLTLLMTSPAAHALYRDDGDQPGEGLSVFETIGLFVITPIAAFVVIAALVVIGEKAAVKRNSTSRNIST</sequence>
<keyword evidence="4" id="KW-1185">Reference proteome</keyword>
<protein>
    <recommendedName>
        <fullName evidence="5">Secreted protein</fullName>
    </recommendedName>
</protein>